<reference evidence="1 2" key="1">
    <citation type="submission" date="2023-07" db="EMBL/GenBank/DDBJ databases">
        <title>Sorghum-associated microbial communities from plants grown in Nebraska, USA.</title>
        <authorList>
            <person name="Schachtman D."/>
        </authorList>
    </citation>
    <scope>NUCLEOTIDE SEQUENCE [LARGE SCALE GENOMIC DNA]</scope>
    <source>
        <strain evidence="1 2">BE198</strain>
    </source>
</reference>
<proteinExistence type="predicted"/>
<evidence type="ECO:0000313" key="1">
    <source>
        <dbReference type="EMBL" id="MDR7132826.1"/>
    </source>
</evidence>
<sequence>MSEIIGTYDMGHAGFAETLELHQDGSYTRTLHGHLGQDSKDFHGTWRLNGKHLFFEPVPEKQTVSSLVQAEAFFHRHKPAFVRTQDLKGDKAHEWWVYERRESGQ</sequence>
<keyword evidence="2" id="KW-1185">Reference proteome</keyword>
<accession>A0ABU1W5G9</accession>
<comment type="caution">
    <text evidence="1">The sequence shown here is derived from an EMBL/GenBank/DDBJ whole genome shotgun (WGS) entry which is preliminary data.</text>
</comment>
<protein>
    <submittedName>
        <fullName evidence="1">Uncharacterized protein</fullName>
    </submittedName>
</protein>
<name>A0ABU1W5G9_9GAMM</name>
<dbReference type="EMBL" id="JAVDVY010000001">
    <property type="protein sequence ID" value="MDR7132826.1"/>
    <property type="molecule type" value="Genomic_DNA"/>
</dbReference>
<dbReference type="RefSeq" id="WP_310056646.1">
    <property type="nucleotide sequence ID" value="NZ_JAVDVY010000001.1"/>
</dbReference>
<dbReference type="Proteomes" id="UP001251524">
    <property type="component" value="Unassembled WGS sequence"/>
</dbReference>
<evidence type="ECO:0000313" key="2">
    <source>
        <dbReference type="Proteomes" id="UP001251524"/>
    </source>
</evidence>
<gene>
    <name evidence="1" type="ORF">J2X06_000010</name>
</gene>
<organism evidence="1 2">
    <name type="scientific">Lysobacter niastensis</name>
    <dbReference type="NCBI Taxonomy" id="380629"/>
    <lineage>
        <taxon>Bacteria</taxon>
        <taxon>Pseudomonadati</taxon>
        <taxon>Pseudomonadota</taxon>
        <taxon>Gammaproteobacteria</taxon>
        <taxon>Lysobacterales</taxon>
        <taxon>Lysobacteraceae</taxon>
        <taxon>Lysobacter</taxon>
    </lineage>
</organism>